<feature type="unsure residue" description="I or L" evidence="1">
    <location>
        <position position="9"/>
    </location>
</feature>
<evidence type="ECO:0008006" key="3">
    <source>
        <dbReference type="Google" id="ProtNLM"/>
    </source>
</evidence>
<sequence length="106" mass="11884">MPPQNSEHLSFHGIKPPFHMHTDNAPKYHRVTKYHRVITCVHTHTSVACLPLHANMHEPLPLALSGVSFPKPPGSAPPPSSSWPLICTCTYFRTRVRMSLGENVPR</sequence>
<gene>
    <name evidence="1" type="ORF">DUNSADRAFT_16288</name>
</gene>
<organism evidence="1 2">
    <name type="scientific">Dunaliella salina</name>
    <name type="common">Green alga</name>
    <name type="synonym">Protococcus salinus</name>
    <dbReference type="NCBI Taxonomy" id="3046"/>
    <lineage>
        <taxon>Eukaryota</taxon>
        <taxon>Viridiplantae</taxon>
        <taxon>Chlorophyta</taxon>
        <taxon>core chlorophytes</taxon>
        <taxon>Chlorophyceae</taxon>
        <taxon>CS clade</taxon>
        <taxon>Chlamydomonadales</taxon>
        <taxon>Dunaliellaceae</taxon>
        <taxon>Dunaliella</taxon>
    </lineage>
</organism>
<evidence type="ECO:0000313" key="2">
    <source>
        <dbReference type="Proteomes" id="UP000815325"/>
    </source>
</evidence>
<dbReference type="EMBL" id="MU070179">
    <property type="protein sequence ID" value="KAF5829290.1"/>
    <property type="molecule type" value="Genomic_DNA"/>
</dbReference>
<proteinExistence type="predicted"/>
<comment type="caution">
    <text evidence="1">The sequence shown here is derived from an EMBL/GenBank/DDBJ whole genome shotgun (WGS) entry which is preliminary data.</text>
</comment>
<reference evidence="1" key="1">
    <citation type="submission" date="2017-08" db="EMBL/GenBank/DDBJ databases">
        <authorList>
            <person name="Polle J.E."/>
            <person name="Barry K."/>
            <person name="Cushman J."/>
            <person name="Schmutz J."/>
            <person name="Tran D."/>
            <person name="Hathwaick L.T."/>
            <person name="Yim W.C."/>
            <person name="Jenkins J."/>
            <person name="Mckie-Krisberg Z.M."/>
            <person name="Prochnik S."/>
            <person name="Lindquist E."/>
            <person name="Dockter R.B."/>
            <person name="Adam C."/>
            <person name="Molina H."/>
            <person name="Bunkerborg J."/>
            <person name="Jin E."/>
            <person name="Buchheim M."/>
            <person name="Magnuson J."/>
        </authorList>
    </citation>
    <scope>NUCLEOTIDE SEQUENCE</scope>
    <source>
        <strain evidence="1">CCAP 19/18</strain>
    </source>
</reference>
<keyword evidence="2" id="KW-1185">Reference proteome</keyword>
<dbReference type="Proteomes" id="UP000815325">
    <property type="component" value="Unassembled WGS sequence"/>
</dbReference>
<protein>
    <recommendedName>
        <fullName evidence="3">Encoded protein</fullName>
    </recommendedName>
</protein>
<evidence type="ECO:0000313" key="1">
    <source>
        <dbReference type="EMBL" id="KAF5829290.1"/>
    </source>
</evidence>
<accession>A0ABQ7G3U2</accession>
<name>A0ABQ7G3U2_DUNSA</name>